<keyword evidence="4 9" id="KW-0808">Transferase</keyword>
<dbReference type="InterPro" id="IPR043138">
    <property type="entry name" value="GGT_lsub"/>
</dbReference>
<name>A0ABV3RAB6_9SPHN</name>
<keyword evidence="12" id="KW-1185">Reference proteome</keyword>
<evidence type="ECO:0000256" key="2">
    <source>
        <dbReference type="ARBA" id="ARBA00001089"/>
    </source>
</evidence>
<proteinExistence type="inferred from homology"/>
<evidence type="ECO:0000256" key="3">
    <source>
        <dbReference type="ARBA" id="ARBA00009381"/>
    </source>
</evidence>
<keyword evidence="6 9" id="KW-0865">Zymogen</keyword>
<comment type="pathway">
    <text evidence="9">Sulfur metabolism; glutathione metabolism.</text>
</comment>
<evidence type="ECO:0000256" key="6">
    <source>
        <dbReference type="ARBA" id="ARBA00023145"/>
    </source>
</evidence>
<evidence type="ECO:0000256" key="5">
    <source>
        <dbReference type="ARBA" id="ARBA00022801"/>
    </source>
</evidence>
<feature type="signal peptide" evidence="10">
    <location>
        <begin position="1"/>
        <end position="23"/>
    </location>
</feature>
<evidence type="ECO:0000256" key="8">
    <source>
        <dbReference type="ARBA" id="ARBA00047417"/>
    </source>
</evidence>
<dbReference type="PRINTS" id="PR01210">
    <property type="entry name" value="GGTRANSPTASE"/>
</dbReference>
<reference evidence="11 12" key="1">
    <citation type="submission" date="2024-06" db="EMBL/GenBank/DDBJ databases">
        <title>Novosphingobium rhizovicinus M1R2S20.</title>
        <authorList>
            <person name="Sun J.-Q."/>
        </authorList>
    </citation>
    <scope>NUCLEOTIDE SEQUENCE [LARGE SCALE GENOMIC DNA]</scope>
    <source>
        <strain evidence="11 12">M1R2S20</strain>
    </source>
</reference>
<keyword evidence="10" id="KW-0732">Signal</keyword>
<comment type="catalytic activity">
    <reaction evidence="8 9">
        <text>an N-terminal (5-L-glutamyl)-[peptide] + an alpha-amino acid = 5-L-glutamyl amino acid + an N-terminal L-alpha-aminoacyl-[peptide]</text>
        <dbReference type="Rhea" id="RHEA:23904"/>
        <dbReference type="Rhea" id="RHEA-COMP:9780"/>
        <dbReference type="Rhea" id="RHEA-COMP:9795"/>
        <dbReference type="ChEBI" id="CHEBI:77644"/>
        <dbReference type="ChEBI" id="CHEBI:78597"/>
        <dbReference type="ChEBI" id="CHEBI:78599"/>
        <dbReference type="ChEBI" id="CHEBI:78608"/>
        <dbReference type="EC" id="2.3.2.2"/>
    </reaction>
</comment>
<keyword evidence="7 9" id="KW-0012">Acyltransferase</keyword>
<dbReference type="NCBIfam" id="TIGR00066">
    <property type="entry name" value="g_glut_trans"/>
    <property type="match status" value="1"/>
</dbReference>
<protein>
    <recommendedName>
        <fullName evidence="9">Glutathione hydrolase proenzyme</fullName>
        <ecNumber evidence="9">2.3.2.2</ecNumber>
        <ecNumber evidence="9">3.4.19.13</ecNumber>
    </recommendedName>
    <component>
        <recommendedName>
            <fullName evidence="9">Glutathione hydrolase large chain</fullName>
        </recommendedName>
    </component>
    <component>
        <recommendedName>
            <fullName evidence="9">Glutathione hydrolase small chain</fullName>
        </recommendedName>
    </component>
</protein>
<feature type="chain" id="PRO_5046436515" description="Glutathione hydrolase proenzyme" evidence="10">
    <location>
        <begin position="24"/>
        <end position="578"/>
    </location>
</feature>
<comment type="catalytic activity">
    <reaction evidence="1 9">
        <text>an S-substituted glutathione + H2O = an S-substituted L-cysteinylglycine + L-glutamate</text>
        <dbReference type="Rhea" id="RHEA:59468"/>
        <dbReference type="ChEBI" id="CHEBI:15377"/>
        <dbReference type="ChEBI" id="CHEBI:29985"/>
        <dbReference type="ChEBI" id="CHEBI:90779"/>
        <dbReference type="ChEBI" id="CHEBI:143103"/>
        <dbReference type="EC" id="3.4.19.13"/>
    </reaction>
</comment>
<dbReference type="PANTHER" id="PTHR43199:SF1">
    <property type="entry name" value="GLUTATHIONE HYDROLASE PROENZYME"/>
    <property type="match status" value="1"/>
</dbReference>
<dbReference type="RefSeq" id="WP_367771524.1">
    <property type="nucleotide sequence ID" value="NZ_JBFNXR010000021.1"/>
</dbReference>
<comment type="catalytic activity">
    <reaction evidence="2 9">
        <text>glutathione + H2O = L-cysteinylglycine + L-glutamate</text>
        <dbReference type="Rhea" id="RHEA:28807"/>
        <dbReference type="ChEBI" id="CHEBI:15377"/>
        <dbReference type="ChEBI" id="CHEBI:29985"/>
        <dbReference type="ChEBI" id="CHEBI:57925"/>
        <dbReference type="ChEBI" id="CHEBI:61694"/>
        <dbReference type="EC" id="3.4.19.13"/>
    </reaction>
</comment>
<gene>
    <name evidence="11" type="primary">ggt</name>
    <name evidence="11" type="ORF">ABUH87_06650</name>
</gene>
<dbReference type="GO" id="GO:0103068">
    <property type="term" value="F:leukotriene C4 gamma-glutamyl transferase activity"/>
    <property type="evidence" value="ECO:0007669"/>
    <property type="project" value="UniProtKB-EC"/>
</dbReference>
<sequence length="578" mass="60665">MNLTCLPARLLAVSSALLLTACATSPVAPPTTSRPTAPKYESGMVSAADPRAAEAGAEMLRHGGTATDAAIATMLALTVVEPQSSGIGGGGFYVRSDPKGQVGTIDGRETAPAAATPRRFLDAEGKPLPHRKAVVSGLSVGVPGNIALAAQAHEQDGKLPWAELFQPAIRLASEGYQLSERGRAMLVRAPDSAAHDPAARALYFGADGQPHPVGTLIRNPALAKTLETIASRGPQAFYTGAMAQAVARQVASETPQDGKMTVADLEGYEAKKRPAACGTYRIYKICGMGPPSSGETTVLAIMVALENFDLAALGPDSPVAWHLFAEAQRLAYADREVYLADPDYVPVPTKGLTDHAYLLARGKAISPERTMPFVKPGDPKGSQRLSFAPGRSYPELGTSHLVVIDREGRAVSYTSTIESAFGSGLFVGGFYLNNELTDFSFMPEDAGRPVANRVEGGKRPRSSMAPTLVFGPDGKLLLALGAAGGATIPVQVARTLIGFLDWKLPIDQALALPLLFSPRDTVIVEKGSQLERMIPALEKLGHDVRAAELPLKTNAIAVVGSRLVGAADPRSEGRAIAQ</sequence>
<organism evidence="11 12">
    <name type="scientific">Novosphingobium rhizovicinum</name>
    <dbReference type="NCBI Taxonomy" id="3228928"/>
    <lineage>
        <taxon>Bacteria</taxon>
        <taxon>Pseudomonadati</taxon>
        <taxon>Pseudomonadota</taxon>
        <taxon>Alphaproteobacteria</taxon>
        <taxon>Sphingomonadales</taxon>
        <taxon>Sphingomonadaceae</taxon>
        <taxon>Novosphingobium</taxon>
    </lineage>
</organism>
<comment type="PTM">
    <text evidence="9">Cleaved by autocatalysis into a large and a small subunit.</text>
</comment>
<dbReference type="PANTHER" id="PTHR43199">
    <property type="entry name" value="GLUTATHIONE HYDROLASE"/>
    <property type="match status" value="1"/>
</dbReference>
<evidence type="ECO:0000256" key="1">
    <source>
        <dbReference type="ARBA" id="ARBA00001049"/>
    </source>
</evidence>
<evidence type="ECO:0000256" key="9">
    <source>
        <dbReference type="RuleBase" id="RU368036"/>
    </source>
</evidence>
<dbReference type="Pfam" id="PF01019">
    <property type="entry name" value="G_glu_transpept"/>
    <property type="match status" value="1"/>
</dbReference>
<evidence type="ECO:0000313" key="12">
    <source>
        <dbReference type="Proteomes" id="UP001556118"/>
    </source>
</evidence>
<comment type="subunit">
    <text evidence="9">This enzyme consists of two polypeptide chains, which are synthesized in precursor form from a single polypeptide.</text>
</comment>
<dbReference type="InterPro" id="IPR000101">
    <property type="entry name" value="GGT_peptidase"/>
</dbReference>
<keyword evidence="5 9" id="KW-0378">Hydrolase</keyword>
<evidence type="ECO:0000313" key="11">
    <source>
        <dbReference type="EMBL" id="MEW9854857.1"/>
    </source>
</evidence>
<dbReference type="EMBL" id="JBFNXR010000021">
    <property type="protein sequence ID" value="MEW9854857.1"/>
    <property type="molecule type" value="Genomic_DNA"/>
</dbReference>
<evidence type="ECO:0000256" key="4">
    <source>
        <dbReference type="ARBA" id="ARBA00022679"/>
    </source>
</evidence>
<dbReference type="EC" id="2.3.2.2" evidence="9"/>
<comment type="caution">
    <text evidence="11">The sequence shown here is derived from an EMBL/GenBank/DDBJ whole genome shotgun (WGS) entry which is preliminary data.</text>
</comment>
<dbReference type="InterPro" id="IPR043137">
    <property type="entry name" value="GGT_ssub_C"/>
</dbReference>
<dbReference type="Gene3D" id="3.60.20.40">
    <property type="match status" value="1"/>
</dbReference>
<accession>A0ABV3RAB6</accession>
<dbReference type="InterPro" id="IPR029055">
    <property type="entry name" value="Ntn_hydrolases_N"/>
</dbReference>
<evidence type="ECO:0000256" key="7">
    <source>
        <dbReference type="ARBA" id="ARBA00023315"/>
    </source>
</evidence>
<evidence type="ECO:0000256" key="10">
    <source>
        <dbReference type="SAM" id="SignalP"/>
    </source>
</evidence>
<dbReference type="InterPro" id="IPR051792">
    <property type="entry name" value="GGT_bact"/>
</dbReference>
<dbReference type="EC" id="3.4.19.13" evidence="9"/>
<dbReference type="Proteomes" id="UP001556118">
    <property type="component" value="Unassembled WGS sequence"/>
</dbReference>
<dbReference type="Gene3D" id="1.10.246.130">
    <property type="match status" value="1"/>
</dbReference>
<comment type="similarity">
    <text evidence="3 9">Belongs to the gamma-glutamyltransferase family.</text>
</comment>
<dbReference type="SUPFAM" id="SSF56235">
    <property type="entry name" value="N-terminal nucleophile aminohydrolases (Ntn hydrolases)"/>
    <property type="match status" value="1"/>
</dbReference>
<keyword evidence="9" id="KW-0317">Glutathione biosynthesis</keyword>